<gene>
    <name evidence="3" type="ORF">BCR34DRAFT_322705</name>
</gene>
<keyword evidence="1" id="KW-0175">Coiled coil</keyword>
<feature type="compositionally biased region" description="Basic and acidic residues" evidence="2">
    <location>
        <begin position="43"/>
        <end position="63"/>
    </location>
</feature>
<dbReference type="OrthoDB" id="3776930at2759"/>
<evidence type="ECO:0000256" key="1">
    <source>
        <dbReference type="SAM" id="Coils"/>
    </source>
</evidence>
<sequence length="429" mass="48566">MAPLSKRKPVEPKLDDVVIKAGEGRIMSSADILHPPIEDEIGLGEHEKASREVVDAESDRRPALEVCDDGNSEHHATETQEVAPNGGREKDRSTLLNGGGKTHMAGRTDERSSSAPRQTPPRKSSKHYSSAYMTNARSNPRIPRKLDAEDIPSESSNIAHCFQLQPAQAQSDHVSSNRTNAVEARGEDTTHLKEIERLKRELTKKDTQIALKDAEIERKSELLDQLSKKIRDQKREIEDQESMTKAEVQRRNRQTIRIRQQASTMSEQDQRLRDLERQVQQLQEENVEKSKVNRDVNDAWRRATNELARLTQQSQVYKVDDTMLMGMYEGIIYSAGNWAANYCGGRGRTFFSQDELSPLMPLTMYYAQYASSEKLRPVLIQSLIVKKLAMTVLNYSDIEPVGCLWAGRLSPGLRQIQKGLEPGMYTPKE</sequence>
<evidence type="ECO:0000313" key="4">
    <source>
        <dbReference type="Proteomes" id="UP000193144"/>
    </source>
</evidence>
<organism evidence="3 4">
    <name type="scientific">Clohesyomyces aquaticus</name>
    <dbReference type="NCBI Taxonomy" id="1231657"/>
    <lineage>
        <taxon>Eukaryota</taxon>
        <taxon>Fungi</taxon>
        <taxon>Dikarya</taxon>
        <taxon>Ascomycota</taxon>
        <taxon>Pezizomycotina</taxon>
        <taxon>Dothideomycetes</taxon>
        <taxon>Pleosporomycetidae</taxon>
        <taxon>Pleosporales</taxon>
        <taxon>Lindgomycetaceae</taxon>
        <taxon>Clohesyomyces</taxon>
    </lineage>
</organism>
<keyword evidence="4" id="KW-1185">Reference proteome</keyword>
<reference evidence="3 4" key="1">
    <citation type="submission" date="2016-07" db="EMBL/GenBank/DDBJ databases">
        <title>Pervasive Adenine N6-methylation of Active Genes in Fungi.</title>
        <authorList>
            <consortium name="DOE Joint Genome Institute"/>
            <person name="Mondo S.J."/>
            <person name="Dannebaum R.O."/>
            <person name="Kuo R.C."/>
            <person name="Labutti K."/>
            <person name="Haridas S."/>
            <person name="Kuo A."/>
            <person name="Salamov A."/>
            <person name="Ahrendt S.R."/>
            <person name="Lipzen A."/>
            <person name="Sullivan W."/>
            <person name="Andreopoulos W.B."/>
            <person name="Clum A."/>
            <person name="Lindquist E."/>
            <person name="Daum C."/>
            <person name="Ramamoorthy G.K."/>
            <person name="Gryganskyi A."/>
            <person name="Culley D."/>
            <person name="Magnuson J.K."/>
            <person name="James T.Y."/>
            <person name="O'Malley M.A."/>
            <person name="Stajich J.E."/>
            <person name="Spatafora J.W."/>
            <person name="Visel A."/>
            <person name="Grigoriev I.V."/>
        </authorList>
    </citation>
    <scope>NUCLEOTIDE SEQUENCE [LARGE SCALE GENOMIC DNA]</scope>
    <source>
        <strain evidence="3 4">CBS 115471</strain>
    </source>
</reference>
<proteinExistence type="predicted"/>
<accession>A0A1Y2A830</accession>
<feature type="compositionally biased region" description="Polar residues" evidence="2">
    <location>
        <begin position="166"/>
        <end position="180"/>
    </location>
</feature>
<feature type="coiled-coil region" evidence="1">
    <location>
        <begin position="195"/>
        <end position="313"/>
    </location>
</feature>
<evidence type="ECO:0000313" key="3">
    <source>
        <dbReference type="EMBL" id="ORY18634.1"/>
    </source>
</evidence>
<feature type="region of interest" description="Disordered" evidence="2">
    <location>
        <begin position="30"/>
        <end position="154"/>
    </location>
</feature>
<comment type="caution">
    <text evidence="3">The sequence shown here is derived from an EMBL/GenBank/DDBJ whole genome shotgun (WGS) entry which is preliminary data.</text>
</comment>
<dbReference type="AlphaFoldDB" id="A0A1Y2A830"/>
<name>A0A1Y2A830_9PLEO</name>
<feature type="compositionally biased region" description="Polar residues" evidence="2">
    <location>
        <begin position="127"/>
        <end position="138"/>
    </location>
</feature>
<dbReference type="Proteomes" id="UP000193144">
    <property type="component" value="Unassembled WGS sequence"/>
</dbReference>
<evidence type="ECO:0000256" key="2">
    <source>
        <dbReference type="SAM" id="MobiDB-lite"/>
    </source>
</evidence>
<dbReference type="EMBL" id="MCFA01000006">
    <property type="protein sequence ID" value="ORY18634.1"/>
    <property type="molecule type" value="Genomic_DNA"/>
</dbReference>
<feature type="region of interest" description="Disordered" evidence="2">
    <location>
        <begin position="166"/>
        <end position="188"/>
    </location>
</feature>
<protein>
    <submittedName>
        <fullName evidence="3">Uncharacterized protein</fullName>
    </submittedName>
</protein>